<keyword evidence="2" id="KW-1185">Reference proteome</keyword>
<gene>
    <name evidence="1" type="ORF">T07_9110</name>
</gene>
<evidence type="ECO:0000313" key="2">
    <source>
        <dbReference type="Proteomes" id="UP000054630"/>
    </source>
</evidence>
<dbReference type="Proteomes" id="UP000054630">
    <property type="component" value="Unassembled WGS sequence"/>
</dbReference>
<reference evidence="1 2" key="1">
    <citation type="submission" date="2015-01" db="EMBL/GenBank/DDBJ databases">
        <title>Evolution of Trichinella species and genotypes.</title>
        <authorList>
            <person name="Korhonen P.K."/>
            <person name="Edoardo P."/>
            <person name="Giuseppe L.R."/>
            <person name="Gasser R.B."/>
        </authorList>
    </citation>
    <scope>NUCLEOTIDE SEQUENCE [LARGE SCALE GENOMIC DNA]</scope>
    <source>
        <strain evidence="1">ISS37</strain>
    </source>
</reference>
<name>A0A0V0SLX9_9BILA</name>
<evidence type="ECO:0000313" key="1">
    <source>
        <dbReference type="EMBL" id="KRX27429.1"/>
    </source>
</evidence>
<accession>A0A0V0SLX9</accession>
<dbReference type="AlphaFoldDB" id="A0A0V0SLX9"/>
<organism evidence="1 2">
    <name type="scientific">Trichinella nelsoni</name>
    <dbReference type="NCBI Taxonomy" id="6336"/>
    <lineage>
        <taxon>Eukaryota</taxon>
        <taxon>Metazoa</taxon>
        <taxon>Ecdysozoa</taxon>
        <taxon>Nematoda</taxon>
        <taxon>Enoplea</taxon>
        <taxon>Dorylaimia</taxon>
        <taxon>Trichinellida</taxon>
        <taxon>Trichinellidae</taxon>
        <taxon>Trichinella</taxon>
    </lineage>
</organism>
<comment type="caution">
    <text evidence="1">The sequence shown here is derived from an EMBL/GenBank/DDBJ whole genome shotgun (WGS) entry which is preliminary data.</text>
</comment>
<proteinExistence type="predicted"/>
<dbReference type="OrthoDB" id="10437691at2759"/>
<sequence>MHLTDLTEQLNMKLILYLLLNVQQYDTRIFLRLFSMSLPSSGKLHHKNCAFIVCKFLQFIDLINFLGYFKIYNLTLNSHECSAANTRFYRLFNFVKR</sequence>
<protein>
    <submittedName>
        <fullName evidence="1">Uncharacterized protein</fullName>
    </submittedName>
</protein>
<dbReference type="EMBL" id="JYDL01000003">
    <property type="protein sequence ID" value="KRX27429.1"/>
    <property type="molecule type" value="Genomic_DNA"/>
</dbReference>